<dbReference type="InterPro" id="IPR006741">
    <property type="entry name" value="AgrB"/>
</dbReference>
<evidence type="ECO:0000313" key="10">
    <source>
        <dbReference type="Proteomes" id="UP001232445"/>
    </source>
</evidence>
<dbReference type="SMART" id="SM00793">
    <property type="entry name" value="AgrB"/>
    <property type="match status" value="1"/>
</dbReference>
<keyword evidence="7 8" id="KW-0472">Membrane</keyword>
<keyword evidence="6 8" id="KW-1133">Transmembrane helix</keyword>
<name>A0ABU0CUK3_9BACI</name>
<gene>
    <name evidence="9" type="ORF">J2S00_002886</name>
</gene>
<keyword evidence="2" id="KW-0673">Quorum sensing</keyword>
<evidence type="ECO:0000256" key="5">
    <source>
        <dbReference type="ARBA" id="ARBA00022801"/>
    </source>
</evidence>
<comment type="caution">
    <text evidence="9">The sequence shown here is derived from an EMBL/GenBank/DDBJ whole genome shotgun (WGS) entry which is preliminary data.</text>
</comment>
<feature type="transmembrane region" description="Helical" evidence="8">
    <location>
        <begin position="102"/>
        <end position="118"/>
    </location>
</feature>
<evidence type="ECO:0000256" key="4">
    <source>
        <dbReference type="ARBA" id="ARBA00022692"/>
    </source>
</evidence>
<evidence type="ECO:0000256" key="6">
    <source>
        <dbReference type="ARBA" id="ARBA00022989"/>
    </source>
</evidence>
<protein>
    <submittedName>
        <fullName evidence="9">Accessory gene regulator B</fullName>
    </submittedName>
</protein>
<feature type="transmembrane region" description="Helical" evidence="8">
    <location>
        <begin position="56"/>
        <end position="73"/>
    </location>
</feature>
<dbReference type="EMBL" id="JAUSUQ010000011">
    <property type="protein sequence ID" value="MDQ0340091.1"/>
    <property type="molecule type" value="Genomic_DNA"/>
</dbReference>
<keyword evidence="4 8" id="KW-0812">Transmembrane</keyword>
<organism evidence="9 10">
    <name type="scientific">Caldalkalibacillus uzonensis</name>
    <dbReference type="NCBI Taxonomy" id="353224"/>
    <lineage>
        <taxon>Bacteria</taxon>
        <taxon>Bacillati</taxon>
        <taxon>Bacillota</taxon>
        <taxon>Bacilli</taxon>
        <taxon>Bacillales</taxon>
        <taxon>Bacillaceae</taxon>
        <taxon>Caldalkalibacillus</taxon>
    </lineage>
</organism>
<sequence length="196" mass="22227">MFEKWAVTAADYIKKANPEETEPHDVLVFGFTILFNVLFTLFLLFCIGWLLEVPFLVLQVALSFMIVRILTGGAHLDHSLACSLASILYILVSLLLPINDLLMNSYFAATILLLLRYAPYYEPHQLKHSQQWERKKKLLAIIWVIISIVLYHFFLQPGLLFGALLQALSLTPAGINLTHMLNTMLAKGGENHEKNS</sequence>
<evidence type="ECO:0000256" key="1">
    <source>
        <dbReference type="ARBA" id="ARBA00022475"/>
    </source>
</evidence>
<reference evidence="9 10" key="1">
    <citation type="submission" date="2023-07" db="EMBL/GenBank/DDBJ databases">
        <title>Genomic Encyclopedia of Type Strains, Phase IV (KMG-IV): sequencing the most valuable type-strain genomes for metagenomic binning, comparative biology and taxonomic classification.</title>
        <authorList>
            <person name="Goeker M."/>
        </authorList>
    </citation>
    <scope>NUCLEOTIDE SEQUENCE [LARGE SCALE GENOMIC DNA]</scope>
    <source>
        <strain evidence="9 10">DSM 17740</strain>
    </source>
</reference>
<evidence type="ECO:0000256" key="7">
    <source>
        <dbReference type="ARBA" id="ARBA00023136"/>
    </source>
</evidence>
<accession>A0ABU0CUK3</accession>
<proteinExistence type="predicted"/>
<dbReference type="Pfam" id="PF04647">
    <property type="entry name" value="AgrB"/>
    <property type="match status" value="1"/>
</dbReference>
<evidence type="ECO:0000256" key="8">
    <source>
        <dbReference type="SAM" id="Phobius"/>
    </source>
</evidence>
<evidence type="ECO:0000256" key="3">
    <source>
        <dbReference type="ARBA" id="ARBA00022670"/>
    </source>
</evidence>
<keyword evidence="1" id="KW-1003">Cell membrane</keyword>
<feature type="transmembrane region" description="Helical" evidence="8">
    <location>
        <begin position="138"/>
        <end position="154"/>
    </location>
</feature>
<keyword evidence="3" id="KW-0645">Protease</keyword>
<dbReference type="Proteomes" id="UP001232445">
    <property type="component" value="Unassembled WGS sequence"/>
</dbReference>
<evidence type="ECO:0000313" key="9">
    <source>
        <dbReference type="EMBL" id="MDQ0340091.1"/>
    </source>
</evidence>
<feature type="transmembrane region" description="Helical" evidence="8">
    <location>
        <begin position="26"/>
        <end position="50"/>
    </location>
</feature>
<dbReference type="RefSeq" id="WP_307341090.1">
    <property type="nucleotide sequence ID" value="NZ_JAUSUQ010000011.1"/>
</dbReference>
<evidence type="ECO:0000256" key="2">
    <source>
        <dbReference type="ARBA" id="ARBA00022654"/>
    </source>
</evidence>
<keyword evidence="10" id="KW-1185">Reference proteome</keyword>
<keyword evidence="5" id="KW-0378">Hydrolase</keyword>